<dbReference type="EMBL" id="QJKF01000012">
    <property type="protein sequence ID" value="PXX59241.1"/>
    <property type="molecule type" value="Genomic_DNA"/>
</dbReference>
<sequence length="44" mass="4707">MSQTSPEQRPGSTFAWSEDWLAAIVGLALIALVLAGVIPDWLVP</sequence>
<evidence type="ECO:0000256" key="1">
    <source>
        <dbReference type="SAM" id="Phobius"/>
    </source>
</evidence>
<evidence type="ECO:0000313" key="3">
    <source>
        <dbReference type="Proteomes" id="UP000247569"/>
    </source>
</evidence>
<comment type="caution">
    <text evidence="2">The sequence shown here is derived from an EMBL/GenBank/DDBJ whole genome shotgun (WGS) entry which is preliminary data.</text>
</comment>
<accession>A0A318JWX2</accession>
<feature type="transmembrane region" description="Helical" evidence="1">
    <location>
        <begin position="20"/>
        <end position="43"/>
    </location>
</feature>
<evidence type="ECO:0000313" key="2">
    <source>
        <dbReference type="EMBL" id="PXX59241.1"/>
    </source>
</evidence>
<organism evidence="2 3">
    <name type="scientific">Nocardia tenerifensis</name>
    <dbReference type="NCBI Taxonomy" id="228006"/>
    <lineage>
        <taxon>Bacteria</taxon>
        <taxon>Bacillati</taxon>
        <taxon>Actinomycetota</taxon>
        <taxon>Actinomycetes</taxon>
        <taxon>Mycobacteriales</taxon>
        <taxon>Nocardiaceae</taxon>
        <taxon>Nocardia</taxon>
    </lineage>
</organism>
<dbReference type="RefSeq" id="WP_255219280.1">
    <property type="nucleotide sequence ID" value="NZ_QJKF01000012.1"/>
</dbReference>
<keyword evidence="3" id="KW-1185">Reference proteome</keyword>
<keyword evidence="1" id="KW-1133">Transmembrane helix</keyword>
<keyword evidence="1" id="KW-0472">Membrane</keyword>
<proteinExistence type="predicted"/>
<keyword evidence="1" id="KW-0812">Transmembrane</keyword>
<reference evidence="2 3" key="1">
    <citation type="submission" date="2018-05" db="EMBL/GenBank/DDBJ databases">
        <title>Genomic Encyclopedia of Type Strains, Phase IV (KMG-IV): sequencing the most valuable type-strain genomes for metagenomic binning, comparative biology and taxonomic classification.</title>
        <authorList>
            <person name="Goeker M."/>
        </authorList>
    </citation>
    <scope>NUCLEOTIDE SEQUENCE [LARGE SCALE GENOMIC DNA]</scope>
    <source>
        <strain evidence="2 3">DSM 44704</strain>
    </source>
</reference>
<protein>
    <submittedName>
        <fullName evidence="2">Uncharacterized protein</fullName>
    </submittedName>
</protein>
<gene>
    <name evidence="2" type="ORF">DFR70_112158</name>
</gene>
<dbReference type="Proteomes" id="UP000247569">
    <property type="component" value="Unassembled WGS sequence"/>
</dbReference>
<dbReference type="AlphaFoldDB" id="A0A318JWX2"/>
<name>A0A318JWX2_9NOCA</name>